<feature type="signal peptide" evidence="2">
    <location>
        <begin position="1"/>
        <end position="31"/>
    </location>
</feature>
<feature type="compositionally biased region" description="Pro residues" evidence="1">
    <location>
        <begin position="93"/>
        <end position="102"/>
    </location>
</feature>
<evidence type="ECO:0000313" key="6">
    <source>
        <dbReference type="Proteomes" id="UP000441404"/>
    </source>
</evidence>
<organism evidence="5 7">
    <name type="scientific">Pseudomonas helleri</name>
    <dbReference type="NCBI Taxonomy" id="1608996"/>
    <lineage>
        <taxon>Bacteria</taxon>
        <taxon>Pseudomonadati</taxon>
        <taxon>Pseudomonadota</taxon>
        <taxon>Gammaproteobacteria</taxon>
        <taxon>Pseudomonadales</taxon>
        <taxon>Pseudomonadaceae</taxon>
        <taxon>Pseudomonas</taxon>
    </lineage>
</organism>
<sequence length="111" mass="12181">MRAVRACHCRSNRLVRYFFISLCVLALPASAQVYKHLDDHGTTHYSNTPHEPSNNTPMTLAPLNRQPAVAIIPVNNPQHLLPEQEPAGSFPTATPPPPPPANPNIGAFERN</sequence>
<dbReference type="AlphaFoldDB" id="A0A6A7YE36"/>
<dbReference type="Pfam" id="PF13511">
    <property type="entry name" value="DUF4124"/>
    <property type="match status" value="1"/>
</dbReference>
<evidence type="ECO:0000256" key="2">
    <source>
        <dbReference type="SAM" id="SignalP"/>
    </source>
</evidence>
<comment type="caution">
    <text evidence="5">The sequence shown here is derived from an EMBL/GenBank/DDBJ whole genome shotgun (WGS) entry which is preliminary data.</text>
</comment>
<dbReference type="EMBL" id="WIWI01000023">
    <property type="protein sequence ID" value="MQT89502.1"/>
    <property type="molecule type" value="Genomic_DNA"/>
</dbReference>
<feature type="region of interest" description="Disordered" evidence="1">
    <location>
        <begin position="76"/>
        <end position="111"/>
    </location>
</feature>
<proteinExistence type="predicted"/>
<reference evidence="6 7" key="1">
    <citation type="submission" date="2019-10" db="EMBL/GenBank/DDBJ databases">
        <title>Evaluation of single-gene subtyping targets for Pseudomonas.</title>
        <authorList>
            <person name="Reichler S.J."/>
            <person name="Orsi R.H."/>
            <person name="Wiedmann M."/>
            <person name="Martin N.H."/>
            <person name="Murphy S.I."/>
        </authorList>
    </citation>
    <scope>NUCLEOTIDE SEQUENCE [LARGE SCALE GENOMIC DNA]</scope>
    <source>
        <strain evidence="5 7">FSL R10-3254</strain>
        <strain evidence="4 6">FSL R10-3257</strain>
    </source>
</reference>
<dbReference type="RefSeq" id="WP_153328086.1">
    <property type="nucleotide sequence ID" value="NZ_WIWI01000023.1"/>
</dbReference>
<evidence type="ECO:0000256" key="1">
    <source>
        <dbReference type="SAM" id="MobiDB-lite"/>
    </source>
</evidence>
<accession>A0A6A7YE36</accession>
<feature type="region of interest" description="Disordered" evidence="1">
    <location>
        <begin position="39"/>
        <end position="61"/>
    </location>
</feature>
<evidence type="ECO:0000313" key="4">
    <source>
        <dbReference type="EMBL" id="MQT45317.1"/>
    </source>
</evidence>
<name>A0A6A7YE36_9PSED</name>
<keyword evidence="2" id="KW-0732">Signal</keyword>
<feature type="chain" id="PRO_5036382099" evidence="2">
    <location>
        <begin position="32"/>
        <end position="111"/>
    </location>
</feature>
<evidence type="ECO:0000313" key="7">
    <source>
        <dbReference type="Proteomes" id="UP000489190"/>
    </source>
</evidence>
<feature type="domain" description="DUF4124" evidence="3">
    <location>
        <begin position="21"/>
        <end position="100"/>
    </location>
</feature>
<dbReference type="Proteomes" id="UP000441404">
    <property type="component" value="Unassembled WGS sequence"/>
</dbReference>
<protein>
    <submittedName>
        <fullName evidence="5">DUF4124 domain-containing protein</fullName>
    </submittedName>
</protein>
<gene>
    <name evidence="5" type="ORF">GHO39_10210</name>
    <name evidence="4" type="ORF">GHO40_00975</name>
</gene>
<evidence type="ECO:0000259" key="3">
    <source>
        <dbReference type="Pfam" id="PF13511"/>
    </source>
</evidence>
<evidence type="ECO:0000313" key="5">
    <source>
        <dbReference type="EMBL" id="MQT89502.1"/>
    </source>
</evidence>
<dbReference type="Proteomes" id="UP000489190">
    <property type="component" value="Unassembled WGS sequence"/>
</dbReference>
<feature type="compositionally biased region" description="Polar residues" evidence="1">
    <location>
        <begin position="43"/>
        <end position="58"/>
    </location>
</feature>
<dbReference type="InterPro" id="IPR025392">
    <property type="entry name" value="DUF4124"/>
</dbReference>
<dbReference type="EMBL" id="WIWJ01000001">
    <property type="protein sequence ID" value="MQT45317.1"/>
    <property type="molecule type" value="Genomic_DNA"/>
</dbReference>